<organism evidence="1">
    <name type="scientific">marine metagenome</name>
    <dbReference type="NCBI Taxonomy" id="408172"/>
    <lineage>
        <taxon>unclassified sequences</taxon>
        <taxon>metagenomes</taxon>
        <taxon>ecological metagenomes</taxon>
    </lineage>
</organism>
<proteinExistence type="predicted"/>
<feature type="non-terminal residue" evidence="1">
    <location>
        <position position="57"/>
    </location>
</feature>
<evidence type="ECO:0000313" key="1">
    <source>
        <dbReference type="EMBL" id="SVE30429.1"/>
    </source>
</evidence>
<accession>A0A383CEG0</accession>
<sequence>MKLLFYLTMISFFYAQDAELNSINHSAFSVDSIKHLHQLGRDKDPKKINDVKTTFEG</sequence>
<name>A0A383CEG0_9ZZZZ</name>
<dbReference type="EMBL" id="UINC01208063">
    <property type="protein sequence ID" value="SVE30429.1"/>
    <property type="molecule type" value="Genomic_DNA"/>
</dbReference>
<dbReference type="AlphaFoldDB" id="A0A383CEG0"/>
<protein>
    <submittedName>
        <fullName evidence="1">Uncharacterized protein</fullName>
    </submittedName>
</protein>
<gene>
    <name evidence="1" type="ORF">METZ01_LOCUS483283</name>
</gene>
<reference evidence="1" key="1">
    <citation type="submission" date="2018-05" db="EMBL/GenBank/DDBJ databases">
        <authorList>
            <person name="Lanie J.A."/>
            <person name="Ng W.-L."/>
            <person name="Kazmierczak K.M."/>
            <person name="Andrzejewski T.M."/>
            <person name="Davidsen T.M."/>
            <person name="Wayne K.J."/>
            <person name="Tettelin H."/>
            <person name="Glass J.I."/>
            <person name="Rusch D."/>
            <person name="Podicherti R."/>
            <person name="Tsui H.-C.T."/>
            <person name="Winkler M.E."/>
        </authorList>
    </citation>
    <scope>NUCLEOTIDE SEQUENCE</scope>
</reference>